<dbReference type="InterPro" id="IPR051046">
    <property type="entry name" value="MurCDEF_CellWall_CoF430Synth"/>
</dbReference>
<evidence type="ECO:0000313" key="8">
    <source>
        <dbReference type="Proteomes" id="UP000230084"/>
    </source>
</evidence>
<evidence type="ECO:0000259" key="5">
    <source>
        <dbReference type="Pfam" id="PF02875"/>
    </source>
</evidence>
<dbReference type="Pfam" id="PF02875">
    <property type="entry name" value="Mur_ligase_C"/>
    <property type="match status" value="1"/>
</dbReference>
<feature type="domain" description="Mur ligase C-terminal" evidence="5">
    <location>
        <begin position="346"/>
        <end position="467"/>
    </location>
</feature>
<proteinExistence type="predicted"/>
<dbReference type="GO" id="GO:0016881">
    <property type="term" value="F:acid-amino acid ligase activity"/>
    <property type="evidence" value="ECO:0007669"/>
    <property type="project" value="InterPro"/>
</dbReference>
<evidence type="ECO:0000256" key="2">
    <source>
        <dbReference type="ARBA" id="ARBA00022741"/>
    </source>
</evidence>
<dbReference type="InterPro" id="IPR013221">
    <property type="entry name" value="Mur_ligase_cen"/>
</dbReference>
<organism evidence="7 8">
    <name type="scientific">Candidatus Uhrbacteria bacterium CG10_big_fil_rev_8_21_14_0_10_50_16</name>
    <dbReference type="NCBI Taxonomy" id="1975039"/>
    <lineage>
        <taxon>Bacteria</taxon>
        <taxon>Candidatus Uhriibacteriota</taxon>
    </lineage>
</organism>
<dbReference type="Gene3D" id="3.90.190.20">
    <property type="entry name" value="Mur ligase, C-terminal domain"/>
    <property type="match status" value="1"/>
</dbReference>
<comment type="caution">
    <text evidence="7">The sequence shown here is derived from an EMBL/GenBank/DDBJ whole genome shotgun (WGS) entry which is preliminary data.</text>
</comment>
<evidence type="ECO:0000256" key="4">
    <source>
        <dbReference type="SAM" id="Phobius"/>
    </source>
</evidence>
<feature type="transmembrane region" description="Helical" evidence="4">
    <location>
        <begin position="56"/>
        <end position="77"/>
    </location>
</feature>
<feature type="transmembrane region" description="Helical" evidence="4">
    <location>
        <begin position="89"/>
        <end position="112"/>
    </location>
</feature>
<name>A0A2H0RP21_9BACT</name>
<keyword evidence="4" id="KW-1133">Transmembrane helix</keyword>
<dbReference type="EMBL" id="PCYM01000002">
    <property type="protein sequence ID" value="PIR47744.1"/>
    <property type="molecule type" value="Genomic_DNA"/>
</dbReference>
<reference evidence="7 8" key="1">
    <citation type="submission" date="2017-09" db="EMBL/GenBank/DDBJ databases">
        <title>Depth-based differentiation of microbial function through sediment-hosted aquifers and enrichment of novel symbionts in the deep terrestrial subsurface.</title>
        <authorList>
            <person name="Probst A.J."/>
            <person name="Ladd B."/>
            <person name="Jarett J.K."/>
            <person name="Geller-Mcgrath D.E."/>
            <person name="Sieber C.M."/>
            <person name="Emerson J.B."/>
            <person name="Anantharaman K."/>
            <person name="Thomas B.C."/>
            <person name="Malmstrom R."/>
            <person name="Stieglmeier M."/>
            <person name="Klingl A."/>
            <person name="Woyke T."/>
            <person name="Ryan C.M."/>
            <person name="Banfield J.F."/>
        </authorList>
    </citation>
    <scope>NUCLEOTIDE SEQUENCE [LARGE SCALE GENOMIC DNA]</scope>
    <source>
        <strain evidence="7">CG10_big_fil_rev_8_21_14_0_10_50_16</strain>
    </source>
</reference>
<dbReference type="SUPFAM" id="SSF53244">
    <property type="entry name" value="MurD-like peptide ligases, peptide-binding domain"/>
    <property type="match status" value="1"/>
</dbReference>
<evidence type="ECO:0000256" key="1">
    <source>
        <dbReference type="ARBA" id="ARBA00022598"/>
    </source>
</evidence>
<dbReference type="InterPro" id="IPR036565">
    <property type="entry name" value="Mur-like_cat_sf"/>
</dbReference>
<dbReference type="GO" id="GO:0005524">
    <property type="term" value="F:ATP binding"/>
    <property type="evidence" value="ECO:0007669"/>
    <property type="project" value="UniProtKB-KW"/>
</dbReference>
<evidence type="ECO:0000313" key="7">
    <source>
        <dbReference type="EMBL" id="PIR47744.1"/>
    </source>
</evidence>
<gene>
    <name evidence="7" type="ORF">COV06_01995</name>
</gene>
<keyword evidence="2" id="KW-0547">Nucleotide-binding</keyword>
<dbReference type="Gene3D" id="3.40.1190.10">
    <property type="entry name" value="Mur-like, catalytic domain"/>
    <property type="match status" value="1"/>
</dbReference>
<protein>
    <recommendedName>
        <fullName evidence="9">UDP-N-acetylmuramoyl-tripeptide--D-alanyl-D-alanine ligase</fullName>
    </recommendedName>
</protein>
<feature type="domain" description="Mur ligase central" evidence="6">
    <location>
        <begin position="142"/>
        <end position="321"/>
    </location>
</feature>
<dbReference type="Pfam" id="PF08245">
    <property type="entry name" value="Mur_ligase_M"/>
    <property type="match status" value="1"/>
</dbReference>
<sequence>MTTSFLSRYRPRFLRSLVYMLQATEYNIGDYINWLHRTRDFSKVEKRKQLKQSHKALALLYLGRLLWLALILLGTSLSVYGSAIATKLLGILVLMLSPFLLAYIITIPLFILKLFVQKPIEALIIWRATQTMARHKGVKIAIAGSYGKTSMREMLHTVLSEGKHVAAPPHSYNTPLGVSAFVKTLKGDEKVLIFELGEYYPGDVAKLCKIVQPDIGVITGINEAHLQKFKTLKQTAKTIFELAEALPSQPVYINGESQIACTYAKESHILYDQNGIGSWHVHNPATDLSGTSFTLTKDDQQIKLKSKLLGMHQIGPLVAAVDIAHKLGLTNEHIQSGVANTKPFEHRLEPRVDESGITTLDDSYNGNPDGVRVVIDFLKTLKGRRFYVTPGLVEMGSRSKEVHMKIGHQLASAKIERVVLISNSVTPYIEQGLREANYKGEIIWFDDALKAYATLPSMTVKGDIILLQNDWPDQYA</sequence>
<evidence type="ECO:0000259" key="6">
    <source>
        <dbReference type="Pfam" id="PF08245"/>
    </source>
</evidence>
<dbReference type="InterPro" id="IPR036615">
    <property type="entry name" value="Mur_ligase_C_dom_sf"/>
</dbReference>
<dbReference type="PANTHER" id="PTHR43024">
    <property type="entry name" value="UDP-N-ACETYLMURAMOYL-TRIPEPTIDE--D-ALANYL-D-ALANINE LIGASE"/>
    <property type="match status" value="1"/>
</dbReference>
<accession>A0A2H0RP21</accession>
<dbReference type="PANTHER" id="PTHR43024:SF1">
    <property type="entry name" value="UDP-N-ACETYLMURAMOYL-TRIPEPTIDE--D-ALANYL-D-ALANINE LIGASE"/>
    <property type="match status" value="1"/>
</dbReference>
<keyword evidence="4" id="KW-0472">Membrane</keyword>
<dbReference type="AlphaFoldDB" id="A0A2H0RP21"/>
<dbReference type="InterPro" id="IPR004101">
    <property type="entry name" value="Mur_ligase_C"/>
</dbReference>
<dbReference type="SUPFAM" id="SSF53623">
    <property type="entry name" value="MurD-like peptide ligases, catalytic domain"/>
    <property type="match status" value="1"/>
</dbReference>
<keyword evidence="3" id="KW-0067">ATP-binding</keyword>
<dbReference type="Proteomes" id="UP000230084">
    <property type="component" value="Unassembled WGS sequence"/>
</dbReference>
<keyword evidence="4" id="KW-0812">Transmembrane</keyword>
<evidence type="ECO:0008006" key="9">
    <source>
        <dbReference type="Google" id="ProtNLM"/>
    </source>
</evidence>
<evidence type="ECO:0000256" key="3">
    <source>
        <dbReference type="ARBA" id="ARBA00022840"/>
    </source>
</evidence>
<keyword evidence="1" id="KW-0436">Ligase</keyword>